<dbReference type="AlphaFoldDB" id="A0A1F5S7V5"/>
<name>A0A1F5S7V5_9BACT</name>
<accession>A0A1F5S7V5</accession>
<reference evidence="1 2" key="1">
    <citation type="journal article" date="2016" name="Nat. Commun.">
        <title>Thousands of microbial genomes shed light on interconnected biogeochemical processes in an aquifer system.</title>
        <authorList>
            <person name="Anantharaman K."/>
            <person name="Brown C.T."/>
            <person name="Hug L.A."/>
            <person name="Sharon I."/>
            <person name="Castelle C.J."/>
            <person name="Probst A.J."/>
            <person name="Thomas B.C."/>
            <person name="Singh A."/>
            <person name="Wilkins M.J."/>
            <person name="Karaoz U."/>
            <person name="Brodie E.L."/>
            <person name="Williams K.H."/>
            <person name="Hubbard S.S."/>
            <person name="Banfield J.F."/>
        </authorList>
    </citation>
    <scope>NUCLEOTIDE SEQUENCE [LARGE SCALE GENOMIC DNA]</scope>
</reference>
<dbReference type="Proteomes" id="UP000178323">
    <property type="component" value="Unassembled WGS sequence"/>
</dbReference>
<comment type="caution">
    <text evidence="1">The sequence shown here is derived from an EMBL/GenBank/DDBJ whole genome shotgun (WGS) entry which is preliminary data.</text>
</comment>
<dbReference type="EMBL" id="MFFS01000018">
    <property type="protein sequence ID" value="OGF22632.1"/>
    <property type="molecule type" value="Genomic_DNA"/>
</dbReference>
<proteinExistence type="predicted"/>
<protein>
    <submittedName>
        <fullName evidence="1">Uncharacterized protein</fullName>
    </submittedName>
</protein>
<sequence>MAETLSYRPEEQSPHLQVLREYLKKMDKKTDFGPGDAVLAIDGKFAGKTFAMVSKDGDMSRVALAGHVLDEQIPVSVLWHEDDVRQAMGEIERDMEFYCKDCPDIFN</sequence>
<gene>
    <name evidence="1" type="ORF">A2Y83_00350</name>
</gene>
<organism evidence="1 2">
    <name type="scientific">Candidatus Falkowbacteria bacterium RBG_13_39_14</name>
    <dbReference type="NCBI Taxonomy" id="1797985"/>
    <lineage>
        <taxon>Bacteria</taxon>
        <taxon>Candidatus Falkowiibacteriota</taxon>
    </lineage>
</organism>
<evidence type="ECO:0000313" key="1">
    <source>
        <dbReference type="EMBL" id="OGF22632.1"/>
    </source>
</evidence>
<evidence type="ECO:0000313" key="2">
    <source>
        <dbReference type="Proteomes" id="UP000178323"/>
    </source>
</evidence>